<evidence type="ECO:0000256" key="8">
    <source>
        <dbReference type="ARBA" id="ARBA00023242"/>
    </source>
</evidence>
<evidence type="ECO:0000256" key="9">
    <source>
        <dbReference type="ARBA" id="ARBA00030617"/>
    </source>
</evidence>
<reference evidence="11 12" key="1">
    <citation type="journal article" date="2016" name="Proc. Natl. Acad. Sci. U.S.A.">
        <title>Comparative genomics of biotechnologically important yeasts.</title>
        <authorList>
            <person name="Riley R."/>
            <person name="Haridas S."/>
            <person name="Wolfe K.H."/>
            <person name="Lopes M.R."/>
            <person name="Hittinger C.T."/>
            <person name="Goeker M."/>
            <person name="Salamov A.A."/>
            <person name="Wisecaver J.H."/>
            <person name="Long T.M."/>
            <person name="Calvey C.H."/>
            <person name="Aerts A.L."/>
            <person name="Barry K.W."/>
            <person name="Choi C."/>
            <person name="Clum A."/>
            <person name="Coughlan A.Y."/>
            <person name="Deshpande S."/>
            <person name="Douglass A.P."/>
            <person name="Hanson S.J."/>
            <person name="Klenk H.-P."/>
            <person name="LaButti K.M."/>
            <person name="Lapidus A."/>
            <person name="Lindquist E.A."/>
            <person name="Lipzen A.M."/>
            <person name="Meier-Kolthoff J.P."/>
            <person name="Ohm R.A."/>
            <person name="Otillar R.P."/>
            <person name="Pangilinan J.L."/>
            <person name="Peng Y."/>
            <person name="Rokas A."/>
            <person name="Rosa C.A."/>
            <person name="Scheuner C."/>
            <person name="Sibirny A.A."/>
            <person name="Slot J.C."/>
            <person name="Stielow J.B."/>
            <person name="Sun H."/>
            <person name="Kurtzman C.P."/>
            <person name="Blackwell M."/>
            <person name="Grigoriev I.V."/>
            <person name="Jeffries T.W."/>
        </authorList>
    </citation>
    <scope>NUCLEOTIDE SEQUENCE [LARGE SCALE GENOMIC DNA]</scope>
    <source>
        <strain evidence="11 12">NRRL Y-2026</strain>
    </source>
</reference>
<dbReference type="PANTHER" id="PTHR11097">
    <property type="entry name" value="EXOSOME COMPLEX EXONUCLEASE RIBOSOMAL RNA PROCESSING PROTEIN"/>
    <property type="match status" value="1"/>
</dbReference>
<evidence type="ECO:0000256" key="2">
    <source>
        <dbReference type="ARBA" id="ARBA00004604"/>
    </source>
</evidence>
<dbReference type="GO" id="GO:0000176">
    <property type="term" value="C:nuclear exosome (RNase complex)"/>
    <property type="evidence" value="ECO:0007669"/>
    <property type="project" value="EnsemblFungi"/>
</dbReference>
<keyword evidence="6" id="KW-0271">Exosome</keyword>
<gene>
    <name evidence="11" type="ORF">PICMEDRAFT_73116</name>
</gene>
<dbReference type="InterPro" id="IPR027408">
    <property type="entry name" value="PNPase/RNase_PH_dom_sf"/>
</dbReference>
<dbReference type="STRING" id="763406.A0A1E3NHJ7"/>
<dbReference type="EMBL" id="KV454004">
    <property type="protein sequence ID" value="ODQ45602.1"/>
    <property type="molecule type" value="Genomic_DNA"/>
</dbReference>
<dbReference type="GO" id="GO:0005654">
    <property type="term" value="C:nucleoplasm"/>
    <property type="evidence" value="ECO:0007669"/>
    <property type="project" value="EnsemblFungi"/>
</dbReference>
<sequence length="391" mass="42723">MVEVDESVHLKSVIFSPSELALIAPDITLSKYLEAGYRPSLRRFNEFRPVAISTAGISRYDKNAETGQLNELTTVIGSSSVKCGGTSTICTISAGIVEDDFEAVNDYRMRLDADIIVGDEKEEEVENVLGGDLINENGSVYPVVEIAKGVSGPPGEEEIGLGEKLYESILHSGLIDRKALRVNVGLKSVDENGQEVTLRGDDVGMIQKNFSFVIYARIQVFGRTGPLFDQCYASLVKALMDTKLPDVYLNERESTLRTRSGKQNANINVQSYDLVCDPIQYKELVLRSDRICWSSTFGIIDHTPVSAMATSGNDGDVSMDCGASKREVVLTDLEGEAEDNISKRVCALSNGEGRFASVTIERGEGSRITAETIREALRLSQVRAQDMIGKL</sequence>
<dbReference type="InterPro" id="IPR020568">
    <property type="entry name" value="Ribosomal_Su5_D2-typ_SF"/>
</dbReference>
<dbReference type="RefSeq" id="XP_019016715.1">
    <property type="nucleotide sequence ID" value="XM_019164384.1"/>
</dbReference>
<feature type="domain" description="Exoribonuclease phosphorolytic" evidence="10">
    <location>
        <begin position="46"/>
        <end position="245"/>
    </location>
</feature>
<evidence type="ECO:0000313" key="12">
    <source>
        <dbReference type="Proteomes" id="UP000094455"/>
    </source>
</evidence>
<dbReference type="GO" id="GO:0006397">
    <property type="term" value="P:mRNA processing"/>
    <property type="evidence" value="ECO:0007669"/>
    <property type="project" value="EnsemblFungi"/>
</dbReference>
<name>A0A1E3NHJ7_9ASCO</name>
<dbReference type="AlphaFoldDB" id="A0A1E3NHJ7"/>
<keyword evidence="8" id="KW-0539">Nucleus</keyword>
<dbReference type="Proteomes" id="UP000094455">
    <property type="component" value="Unassembled WGS sequence"/>
</dbReference>
<dbReference type="InterPro" id="IPR001247">
    <property type="entry name" value="ExoRNase_PH_dom1"/>
</dbReference>
<dbReference type="GO" id="GO:0016075">
    <property type="term" value="P:rRNA catabolic process"/>
    <property type="evidence" value="ECO:0007669"/>
    <property type="project" value="TreeGrafter"/>
</dbReference>
<organism evidence="11 12">
    <name type="scientific">Pichia membranifaciens NRRL Y-2026</name>
    <dbReference type="NCBI Taxonomy" id="763406"/>
    <lineage>
        <taxon>Eukaryota</taxon>
        <taxon>Fungi</taxon>
        <taxon>Dikarya</taxon>
        <taxon>Ascomycota</taxon>
        <taxon>Saccharomycotina</taxon>
        <taxon>Pichiomycetes</taxon>
        <taxon>Pichiales</taxon>
        <taxon>Pichiaceae</taxon>
        <taxon>Pichia</taxon>
    </lineage>
</organism>
<evidence type="ECO:0000256" key="1">
    <source>
        <dbReference type="ARBA" id="ARBA00004496"/>
    </source>
</evidence>
<dbReference type="GO" id="GO:0000177">
    <property type="term" value="C:cytoplasmic exosome (RNase complex)"/>
    <property type="evidence" value="ECO:0007669"/>
    <property type="project" value="EnsemblFungi"/>
</dbReference>
<keyword evidence="12" id="KW-1185">Reference proteome</keyword>
<dbReference type="GO" id="GO:0034473">
    <property type="term" value="P:U1 snRNA 3'-end processing"/>
    <property type="evidence" value="ECO:0007669"/>
    <property type="project" value="TreeGrafter"/>
</dbReference>
<dbReference type="GO" id="GO:0071028">
    <property type="term" value="P:nuclear mRNA surveillance"/>
    <property type="evidence" value="ECO:0007669"/>
    <property type="project" value="TreeGrafter"/>
</dbReference>
<comment type="similarity">
    <text evidence="3">Belongs to the RNase PH family.</text>
</comment>
<dbReference type="OrthoDB" id="45882at2759"/>
<evidence type="ECO:0000256" key="3">
    <source>
        <dbReference type="ARBA" id="ARBA00006678"/>
    </source>
</evidence>
<dbReference type="Pfam" id="PF01138">
    <property type="entry name" value="RNase_PH"/>
    <property type="match status" value="1"/>
</dbReference>
<dbReference type="GO" id="GO:0071035">
    <property type="term" value="P:nuclear polyadenylation-dependent rRNA catabolic process"/>
    <property type="evidence" value="ECO:0007669"/>
    <property type="project" value="EnsemblFungi"/>
</dbReference>
<evidence type="ECO:0000256" key="7">
    <source>
        <dbReference type="ARBA" id="ARBA00022884"/>
    </source>
</evidence>
<dbReference type="GO" id="GO:0000467">
    <property type="term" value="P:exonucleolytic trimming to generate mature 3'-end of 5.8S rRNA from tricistronic rRNA transcript (SSU-rRNA, 5.8S rRNA, LSU-rRNA)"/>
    <property type="evidence" value="ECO:0007669"/>
    <property type="project" value="EnsemblFungi"/>
</dbReference>
<proteinExistence type="inferred from homology"/>
<dbReference type="InterPro" id="IPR050590">
    <property type="entry name" value="Exosome_comp_Rrp42_subfam"/>
</dbReference>
<evidence type="ECO:0000313" key="11">
    <source>
        <dbReference type="EMBL" id="ODQ45602.1"/>
    </source>
</evidence>
<accession>A0A1E3NHJ7</accession>
<dbReference type="GO" id="GO:0034476">
    <property type="term" value="P:U5 snRNA 3'-end processing"/>
    <property type="evidence" value="ECO:0007669"/>
    <property type="project" value="TreeGrafter"/>
</dbReference>
<dbReference type="GO" id="GO:0071042">
    <property type="term" value="P:nuclear polyadenylation-dependent mRNA catabolic process"/>
    <property type="evidence" value="ECO:0007669"/>
    <property type="project" value="EnsemblFungi"/>
</dbReference>
<dbReference type="SUPFAM" id="SSF54211">
    <property type="entry name" value="Ribosomal protein S5 domain 2-like"/>
    <property type="match status" value="1"/>
</dbReference>
<dbReference type="GO" id="GO:0034475">
    <property type="term" value="P:U4 snRNA 3'-end processing"/>
    <property type="evidence" value="ECO:0007669"/>
    <property type="project" value="TreeGrafter"/>
</dbReference>
<dbReference type="PANTHER" id="PTHR11097:SF9">
    <property type="entry name" value="EXOSOME COMPLEX COMPONENT RRP43"/>
    <property type="match status" value="1"/>
</dbReference>
<protein>
    <recommendedName>
        <fullName evidence="9">Ribosomal RNA-processing protein 43</fullName>
    </recommendedName>
</protein>
<keyword evidence="4" id="KW-0963">Cytoplasm</keyword>
<evidence type="ECO:0000259" key="10">
    <source>
        <dbReference type="Pfam" id="PF01138"/>
    </source>
</evidence>
<evidence type="ECO:0000256" key="5">
    <source>
        <dbReference type="ARBA" id="ARBA00022552"/>
    </source>
</evidence>
<comment type="subcellular location">
    <subcellularLocation>
        <location evidence="1">Cytoplasm</location>
    </subcellularLocation>
    <subcellularLocation>
        <location evidence="2">Nucleus</location>
        <location evidence="2">Nucleolus</location>
    </subcellularLocation>
</comment>
<keyword evidence="7" id="KW-0694">RNA-binding</keyword>
<dbReference type="GO" id="GO:0035925">
    <property type="term" value="F:mRNA 3'-UTR AU-rich region binding"/>
    <property type="evidence" value="ECO:0007669"/>
    <property type="project" value="TreeGrafter"/>
</dbReference>
<dbReference type="GeneID" id="30181071"/>
<evidence type="ECO:0000256" key="6">
    <source>
        <dbReference type="ARBA" id="ARBA00022835"/>
    </source>
</evidence>
<dbReference type="GO" id="GO:0071038">
    <property type="term" value="P:TRAMP-dependent tRNA surveillance pathway"/>
    <property type="evidence" value="ECO:0007669"/>
    <property type="project" value="EnsemblFungi"/>
</dbReference>
<keyword evidence="5" id="KW-0698">rRNA processing</keyword>
<evidence type="ECO:0000256" key="4">
    <source>
        <dbReference type="ARBA" id="ARBA00022490"/>
    </source>
</evidence>
<dbReference type="Gene3D" id="3.30.230.70">
    <property type="entry name" value="GHMP Kinase, N-terminal domain"/>
    <property type="match status" value="1"/>
</dbReference>
<dbReference type="GO" id="GO:0005730">
    <property type="term" value="C:nucleolus"/>
    <property type="evidence" value="ECO:0007669"/>
    <property type="project" value="UniProtKB-SubCell"/>
</dbReference>